<comment type="caution">
    <text evidence="10">The sequence shown here is derived from an EMBL/GenBank/DDBJ whole genome shotgun (WGS) entry which is preliminary data.</text>
</comment>
<dbReference type="InterPro" id="IPR007379">
    <property type="entry name" value="Tim44-like_dom"/>
</dbReference>
<dbReference type="SUPFAM" id="SSF54427">
    <property type="entry name" value="NTF2-like"/>
    <property type="match status" value="1"/>
</dbReference>
<dbReference type="SMART" id="SM00978">
    <property type="entry name" value="Tim44"/>
    <property type="match status" value="1"/>
</dbReference>
<evidence type="ECO:0000256" key="3">
    <source>
        <dbReference type="ARBA" id="ARBA00022980"/>
    </source>
</evidence>
<dbReference type="InterPro" id="IPR032710">
    <property type="entry name" value="NTF2-like_dom_sf"/>
</dbReference>
<keyword evidence="11" id="KW-1185">Reference proteome</keyword>
<comment type="similarity">
    <text evidence="6">Belongs to the mitochondrion-specific ribosomal protein mL45 family.</text>
</comment>
<protein>
    <recommendedName>
        <fullName evidence="7">Large ribosomal subunit protein mL45</fullName>
    </recommendedName>
    <alternativeName>
        <fullName evidence="8">39S ribosomal protein L45, mitochondrial</fullName>
    </alternativeName>
</protein>
<keyword evidence="5" id="KW-0687">Ribonucleoprotein</keyword>
<evidence type="ECO:0000256" key="8">
    <source>
        <dbReference type="ARBA" id="ARBA00043031"/>
    </source>
</evidence>
<dbReference type="PANTHER" id="PTHR28554">
    <property type="entry name" value="39S RIBOSOMAL PROTEIN L45, MITOCHONDRIAL"/>
    <property type="match status" value="1"/>
</dbReference>
<dbReference type="InterPro" id="IPR051975">
    <property type="entry name" value="mtLSU_mL45"/>
</dbReference>
<keyword evidence="4" id="KW-0496">Mitochondrion</keyword>
<dbReference type="Proteomes" id="UP001479436">
    <property type="component" value="Unassembled WGS sequence"/>
</dbReference>
<dbReference type="Gene3D" id="3.10.450.240">
    <property type="match status" value="1"/>
</dbReference>
<name>A0ABR2X176_9FUNG</name>
<evidence type="ECO:0000256" key="6">
    <source>
        <dbReference type="ARBA" id="ARBA00038073"/>
    </source>
</evidence>
<organism evidence="10 11">
    <name type="scientific">Basidiobolus ranarum</name>
    <dbReference type="NCBI Taxonomy" id="34480"/>
    <lineage>
        <taxon>Eukaryota</taxon>
        <taxon>Fungi</taxon>
        <taxon>Fungi incertae sedis</taxon>
        <taxon>Zoopagomycota</taxon>
        <taxon>Entomophthoromycotina</taxon>
        <taxon>Basidiobolomycetes</taxon>
        <taxon>Basidiobolales</taxon>
        <taxon>Basidiobolaceae</taxon>
        <taxon>Basidiobolus</taxon>
    </lineage>
</organism>
<evidence type="ECO:0000313" key="11">
    <source>
        <dbReference type="Proteomes" id="UP001479436"/>
    </source>
</evidence>
<gene>
    <name evidence="10" type="ORF">K7432_002622</name>
</gene>
<accession>A0ABR2X176</accession>
<evidence type="ECO:0000256" key="1">
    <source>
        <dbReference type="ARBA" id="ARBA00004173"/>
    </source>
</evidence>
<keyword evidence="3" id="KW-0689">Ribosomal protein</keyword>
<evidence type="ECO:0000313" key="10">
    <source>
        <dbReference type="EMBL" id="KAK9767522.1"/>
    </source>
</evidence>
<sequence length="258" mass="29450">MSLLKNFSTVGIRSVGIQSMNTSPLAMLPGYQAFKQVASRTMVPAQSLLVRHYSSPQDRFNMRVIIRDYGVLDEFVPLQRKDRPTMFSKKGWKVSMAHWKNTVLSTLGVGMVKFHVKGFKPKQFVQEAEELYNEMNTAFASGDLNALKEVCTETMFAKLKSQMKGRTGTYKWFTKGDVESPRLVTLRFGRLADKMILAQATVRIHSKQGMVVHNKKGQVIGGDRKQTQDILEYIVFQRMISQAGTKWQIYCKVHEKPM</sequence>
<dbReference type="EMBL" id="JASJQH010000072">
    <property type="protein sequence ID" value="KAK9767522.1"/>
    <property type="molecule type" value="Genomic_DNA"/>
</dbReference>
<evidence type="ECO:0000256" key="4">
    <source>
        <dbReference type="ARBA" id="ARBA00023128"/>
    </source>
</evidence>
<feature type="domain" description="Tim44-like" evidence="9">
    <location>
        <begin position="105"/>
        <end position="254"/>
    </location>
</feature>
<reference evidence="10 11" key="1">
    <citation type="submission" date="2023-04" db="EMBL/GenBank/DDBJ databases">
        <title>Genome of Basidiobolus ranarum AG-B5.</title>
        <authorList>
            <person name="Stajich J.E."/>
            <person name="Carter-House D."/>
            <person name="Gryganskyi A."/>
        </authorList>
    </citation>
    <scope>NUCLEOTIDE SEQUENCE [LARGE SCALE GENOMIC DNA]</scope>
    <source>
        <strain evidence="10 11">AG-B5</strain>
    </source>
</reference>
<proteinExistence type="inferred from homology"/>
<evidence type="ECO:0000256" key="2">
    <source>
        <dbReference type="ARBA" id="ARBA00022946"/>
    </source>
</evidence>
<comment type="subcellular location">
    <subcellularLocation>
        <location evidence="1">Mitochondrion</location>
    </subcellularLocation>
</comment>
<dbReference type="PANTHER" id="PTHR28554:SF1">
    <property type="entry name" value="LARGE RIBOSOMAL SUBUNIT PROTEIN ML45"/>
    <property type="match status" value="1"/>
</dbReference>
<keyword evidence="2" id="KW-0809">Transit peptide</keyword>
<evidence type="ECO:0000256" key="5">
    <source>
        <dbReference type="ARBA" id="ARBA00023274"/>
    </source>
</evidence>
<evidence type="ECO:0000259" key="9">
    <source>
        <dbReference type="SMART" id="SM00978"/>
    </source>
</evidence>
<evidence type="ECO:0000256" key="7">
    <source>
        <dbReference type="ARBA" id="ARBA00039448"/>
    </source>
</evidence>
<dbReference type="Pfam" id="PF04280">
    <property type="entry name" value="Tim44"/>
    <property type="match status" value="1"/>
</dbReference>